<feature type="domain" description="PD(D/E)XK endonuclease" evidence="1">
    <location>
        <begin position="20"/>
        <end position="137"/>
    </location>
</feature>
<dbReference type="GO" id="GO:0003676">
    <property type="term" value="F:nucleic acid binding"/>
    <property type="evidence" value="ECO:0007669"/>
    <property type="project" value="InterPro"/>
</dbReference>
<reference evidence="2" key="1">
    <citation type="journal article" date="2014" name="Genome Biol. Evol.">
        <title>Pangenome evidence for extensive interdomain horizontal transfer affecting lineage core and shell genes in uncultured planktonic thaumarchaeota and euryarchaeota.</title>
        <authorList>
            <person name="Deschamps P."/>
            <person name="Zivanovic Y."/>
            <person name="Moreira D."/>
            <person name="Rodriguez-Valera F."/>
            <person name="Lopez-Garcia P."/>
        </authorList>
    </citation>
    <scope>NUCLEOTIDE SEQUENCE</scope>
</reference>
<protein>
    <recommendedName>
        <fullName evidence="1">PD(D/E)XK endonuclease domain-containing protein</fullName>
    </recommendedName>
</protein>
<dbReference type="Pfam" id="PF11645">
    <property type="entry name" value="PDDEXK_5"/>
    <property type="match status" value="1"/>
</dbReference>
<dbReference type="REBASE" id="97851">
    <property type="entry name" value="UthA07ORFAP"/>
</dbReference>
<dbReference type="InterPro" id="IPR011856">
    <property type="entry name" value="tRNA_endonuc-like_dom_sf"/>
</dbReference>
<organism evidence="2">
    <name type="scientific">uncultured marine thaumarchaeote KM3_135_A07</name>
    <dbReference type="NCBI Taxonomy" id="1456003"/>
    <lineage>
        <taxon>Archaea</taxon>
        <taxon>Nitrososphaerota</taxon>
        <taxon>environmental samples</taxon>
    </lineage>
</organism>
<sequence>MGNLTDTNVVKMPPHEFTPMIGDAHEHLVLGILMRLGLDVGLVDVSKTPYDLIVKLPKGNNTKPDFLRVQVKTVQKSLPLGAGSRGGIDREYKSSAKEYKYTTEHNDIMIGVKRDTLDLYVFPTQFATNLGKSIALSKIEIFKNNWDVFVNWQEKNYLDNLRKDWES</sequence>
<name>A0A075GA47_9ARCH</name>
<evidence type="ECO:0000259" key="1">
    <source>
        <dbReference type="Pfam" id="PF11645"/>
    </source>
</evidence>
<proteinExistence type="predicted"/>
<accession>A0A075GA47</accession>
<dbReference type="EMBL" id="KF900594">
    <property type="protein sequence ID" value="AIF00519.1"/>
    <property type="molecule type" value="Genomic_DNA"/>
</dbReference>
<evidence type="ECO:0000313" key="2">
    <source>
        <dbReference type="EMBL" id="AIF00519.1"/>
    </source>
</evidence>
<dbReference type="InterPro" id="IPR021671">
    <property type="entry name" value="PD(D/E)XK_Endonuc"/>
</dbReference>
<dbReference type="Gene3D" id="3.40.1350.10">
    <property type="match status" value="1"/>
</dbReference>
<dbReference type="AlphaFoldDB" id="A0A075GA47"/>